<keyword evidence="1" id="KW-0732">Signal</keyword>
<dbReference type="EMBL" id="BJTG01000002">
    <property type="protein sequence ID" value="GEJ56020.1"/>
    <property type="molecule type" value="Genomic_DNA"/>
</dbReference>
<evidence type="ECO:0000313" key="2">
    <source>
        <dbReference type="EMBL" id="GEJ56020.1"/>
    </source>
</evidence>
<comment type="caution">
    <text evidence="2">The sequence shown here is derived from an EMBL/GenBank/DDBJ whole genome shotgun (WGS) entry which is preliminary data.</text>
</comment>
<reference evidence="3" key="1">
    <citation type="journal article" date="2020" name="Appl. Environ. Microbiol.">
        <title>Diazotrophic Anaeromyxobacter Isolates from Soils.</title>
        <authorList>
            <person name="Masuda Y."/>
            <person name="Yamanaka H."/>
            <person name="Xu Z.X."/>
            <person name="Shiratori Y."/>
            <person name="Aono T."/>
            <person name="Amachi S."/>
            <person name="Senoo K."/>
            <person name="Itoh H."/>
        </authorList>
    </citation>
    <scope>NUCLEOTIDE SEQUENCE [LARGE SCALE GENOMIC DNA]</scope>
    <source>
        <strain evidence="3">R267</strain>
    </source>
</reference>
<dbReference type="Proteomes" id="UP000503640">
    <property type="component" value="Unassembled WGS sequence"/>
</dbReference>
<proteinExistence type="predicted"/>
<dbReference type="RefSeq" id="WP_176063127.1">
    <property type="nucleotide sequence ID" value="NZ_BJTG01000002.1"/>
</dbReference>
<accession>A0A7I9VIQ3</accession>
<evidence type="ECO:0000313" key="3">
    <source>
        <dbReference type="Proteomes" id="UP000503640"/>
    </source>
</evidence>
<dbReference type="AlphaFoldDB" id="A0A7I9VIQ3"/>
<feature type="signal peptide" evidence="1">
    <location>
        <begin position="1"/>
        <end position="27"/>
    </location>
</feature>
<sequence length="105" mass="11279">MQHVKKLTSALVVAAALALVAAGPARAEEKVLGTVTDIEMTKPDLAVATLQDRASGQPIALTVTDKLTLDKFQDKRINVGDEIKARYEKKDGKNLVTFFKKPGGC</sequence>
<organism evidence="2 3">
    <name type="scientific">Anaeromyxobacter diazotrophicus</name>
    <dbReference type="NCBI Taxonomy" id="2590199"/>
    <lineage>
        <taxon>Bacteria</taxon>
        <taxon>Pseudomonadati</taxon>
        <taxon>Myxococcota</taxon>
        <taxon>Myxococcia</taxon>
        <taxon>Myxococcales</taxon>
        <taxon>Cystobacterineae</taxon>
        <taxon>Anaeromyxobacteraceae</taxon>
        <taxon>Anaeromyxobacter</taxon>
    </lineage>
</organism>
<protein>
    <recommendedName>
        <fullName evidence="4">DUF5666 domain-containing protein</fullName>
    </recommendedName>
</protein>
<gene>
    <name evidence="2" type="ORF">AMYX_07610</name>
</gene>
<evidence type="ECO:0000256" key="1">
    <source>
        <dbReference type="SAM" id="SignalP"/>
    </source>
</evidence>
<keyword evidence="3" id="KW-1185">Reference proteome</keyword>
<name>A0A7I9VIQ3_9BACT</name>
<feature type="chain" id="PRO_5029441835" description="DUF5666 domain-containing protein" evidence="1">
    <location>
        <begin position="28"/>
        <end position="105"/>
    </location>
</feature>
<evidence type="ECO:0008006" key="4">
    <source>
        <dbReference type="Google" id="ProtNLM"/>
    </source>
</evidence>